<evidence type="ECO:0000313" key="19">
    <source>
        <dbReference type="EMBL" id="QKS68734.1"/>
    </source>
</evidence>
<dbReference type="Proteomes" id="UP000509537">
    <property type="component" value="Segment"/>
</dbReference>
<evidence type="ECO:0000256" key="6">
    <source>
        <dbReference type="ARBA" id="ARBA00022879"/>
    </source>
</evidence>
<evidence type="ECO:0000313" key="13">
    <source>
        <dbReference type="EMBL" id="AOO78672.1"/>
    </source>
</evidence>
<evidence type="ECO:0000313" key="20">
    <source>
        <dbReference type="EMBL" id="QKS68891.1"/>
    </source>
</evidence>
<dbReference type="EMBL" id="MN636840">
    <property type="protein sequence ID" value="QKS68891.1"/>
    <property type="molecule type" value="Genomic_DNA"/>
</dbReference>
<name>A0A1C9HIF5_LSDV</name>
<dbReference type="EMBL" id="MT992618">
    <property type="protein sequence ID" value="QOQ86233.1"/>
    <property type="molecule type" value="Genomic_DNA"/>
</dbReference>
<dbReference type="EMBL" id="MN636838">
    <property type="protein sequence ID" value="QKS68590.1"/>
    <property type="molecule type" value="Genomic_DNA"/>
</dbReference>
<dbReference type="Proteomes" id="UP000509774">
    <property type="component" value="Segment"/>
</dbReference>
<evidence type="ECO:0000313" key="29">
    <source>
        <dbReference type="Proteomes" id="UP000509250"/>
    </source>
</evidence>
<evidence type="ECO:0000313" key="27">
    <source>
        <dbReference type="Proteomes" id="UP000319919"/>
    </source>
</evidence>
<evidence type="ECO:0000313" key="14">
    <source>
        <dbReference type="EMBL" id="AOO78831.1"/>
    </source>
</evidence>
<keyword evidence="8" id="KW-1133">Transmembrane helix</keyword>
<keyword evidence="6" id="KW-0261">Viral envelope protein</keyword>
<reference evidence="26" key="3">
    <citation type="submission" date="2016-08" db="EMBL/GenBank/DDBJ databases">
        <title>Complete Genome Sequences of the Neethling-like Lumpy Skin Disease Virus Strains from Three Commercial Live Attenuated Vaccines.</title>
        <authorList>
            <person name="Mathijs E."/>
            <person name="Vandenbussche F."/>
            <person name="Haegeman A."/>
            <person name="Potgieter C."/>
            <person name="Maartens L."/>
            <person name="Van Borm S."/>
            <person name="De Clercq K."/>
        </authorList>
    </citation>
    <scope>NUCLEOTIDE SEQUENCE [LARGE SCALE GENOMIC DNA]</scope>
    <source>
        <strain evidence="26">Neethling-Herbivac vaccine</strain>
    </source>
</reference>
<evidence type="ECO:0000256" key="7">
    <source>
        <dbReference type="ARBA" id="ARBA00022968"/>
    </source>
</evidence>
<keyword evidence="11" id="KW-1160">Virus entry into host cell</keyword>
<sequence>MISLFLILCYFILIFNIIIPTISEKLKREYDAYTKYKNIKKDFICVDNNLFYYDFNISGLSAKMLLDNNKQKPLRCSEIKKANKNNYLSCENNDDDNDIVNFSRSCSNAYLNLFFTT</sequence>
<accession>Q8JTR5</accession>
<dbReference type="GO" id="GO:0039663">
    <property type="term" value="P:membrane fusion involved in viral entry into host cell"/>
    <property type="evidence" value="ECO:0007669"/>
    <property type="project" value="UniProtKB-KW"/>
</dbReference>
<organismHost>
    <name type="scientific">Bos taurus</name>
    <name type="common">Bovine</name>
    <dbReference type="NCBI Taxonomy" id="9913"/>
</organismHost>
<keyword evidence="4" id="KW-0812">Transmembrane</keyword>
<reference evidence="12 25" key="1">
    <citation type="journal article" date="2003" name="Arch. Virol.">
        <title>Comparative sequence analysis of the South African vaccine strain and two virulent field isolates of Lumpy skin disease virus.</title>
        <authorList>
            <person name="Kara P.D."/>
            <person name="Afonso C.L."/>
            <person name="Wallace D.B."/>
            <person name="Kutish G.F."/>
            <person name="Abolnik C."/>
            <person name="Lu Z."/>
            <person name="Vreede F.T."/>
            <person name="Taljaard L.C.F."/>
            <person name="Zsak A."/>
            <person name="Viljoen G.J."/>
            <person name="Rock D.L."/>
        </authorList>
    </citation>
    <scope>NUCLEOTIDE SEQUENCE [LARGE SCALE GENOMIC DNA]</scope>
    <source>
        <strain evidence="12">Neethling vaccine LW 1959</strain>
    </source>
</reference>
<evidence type="ECO:0000313" key="26">
    <source>
        <dbReference type="Proteomes" id="UP000319782"/>
    </source>
</evidence>
<dbReference type="EMBL" id="MN636839">
    <property type="protein sequence ID" value="QKS68734.1"/>
    <property type="molecule type" value="Genomic_DNA"/>
</dbReference>
<reference evidence="16" key="4">
    <citation type="submission" date="2018-02" db="EMBL/GenBank/DDBJ databases">
        <title>Lumpy skin disease vaccine virus from skin biopsies.</title>
        <authorList>
            <person name="Lojkic I."/>
            <person name="Simic I."/>
            <person name="Kresic N."/>
            <person name="Bedekovic T."/>
        </authorList>
    </citation>
    <scope>NUCLEOTIDE SEQUENCE [LARGE SCALE GENOMIC DNA]</scope>
    <source>
        <strain evidence="16">Cro2016</strain>
    </source>
</reference>
<dbReference type="EMBL" id="KX764645">
    <property type="protein sequence ID" value="AOO78989.1"/>
    <property type="molecule type" value="Genomic_DNA"/>
</dbReference>
<dbReference type="Proteomes" id="UP000509160">
    <property type="component" value="Segment"/>
</dbReference>
<dbReference type="EMBL" id="KX764643">
    <property type="protein sequence ID" value="AOO78672.1"/>
    <property type="molecule type" value="Genomic_DNA"/>
</dbReference>
<dbReference type="EMBL" id="MK441838">
    <property type="protein sequence ID" value="QBF55589.1"/>
    <property type="molecule type" value="Genomic_DNA"/>
</dbReference>
<dbReference type="Proteomes" id="UP000319919">
    <property type="component" value="Segment"/>
</dbReference>
<reference evidence="17 27" key="5">
    <citation type="submission" date="2019-01" db="EMBL/GenBank/DDBJ databases">
        <title>The Complete Genome Sequence of the Lumpy Skin Disease Virus Vaccine, Herbivac LS, Reveals a Mutation in the Superoxide Dismutase Gene Homolog.</title>
        <authorList>
            <person name="Douglass N."/>
            <person name="Van der Walt A."/>
            <person name="Omar R."/>
            <person name="Williamson A.-L."/>
        </authorList>
    </citation>
    <scope>NUCLEOTIDE SEQUENCE [LARGE SCALE GENOMIC DNA]</scope>
    <source>
        <strain evidence="17 27">Herbivac LS</strain>
    </source>
</reference>
<dbReference type="Proteomes" id="UP000318810">
    <property type="component" value="Segment"/>
</dbReference>
<evidence type="ECO:0000313" key="17">
    <source>
        <dbReference type="EMBL" id="QBF55589.1"/>
    </source>
</evidence>
<evidence type="ECO:0000313" key="18">
    <source>
        <dbReference type="EMBL" id="QKS68590.1"/>
    </source>
</evidence>
<evidence type="ECO:0000313" key="21">
    <source>
        <dbReference type="EMBL" id="QKS69048.1"/>
    </source>
</evidence>
<reference evidence="28 29" key="6">
    <citation type="journal article" date="2020" name="Transbound. Emerg. Dis.">
        <title>Potential link of single nucleotide polymorphisms (SNPs) to virulence of vaccine-associated field strains of lumpy skin disease virus in South Africa.</title>
        <authorList>
            <person name="van Schalkwyk A."/>
            <person name="Kara P."/>
            <person name="Ebersohn K."/>
            <person name="Mather A."/>
            <person name="Annandale C.H."/>
            <person name="Venter E.H."/>
            <person name="Wallace D.B."/>
        </authorList>
    </citation>
    <scope>NUCLEOTIDE SEQUENCE [LARGE SCALE GENOMIC DNA]</scope>
    <source>
        <strain evidence="19">LSD-103-GP-RSA-1991</strain>
        <strain evidence="23">LSD-148-GP-RSA-1997</strain>
        <strain evidence="21">LSD-220-1-NW-RSA-1993</strain>
        <strain evidence="22">LSD-220-2-NW-RSA-1993</strain>
        <strain evidence="20">LSD-248-NW-RSA-1993</strain>
        <strain evidence="18">LSD-58-LP-RSA-1993</strain>
    </source>
</reference>
<keyword evidence="2" id="KW-1168">Fusion of virus membrane with host membrane</keyword>
<evidence type="ECO:0000256" key="8">
    <source>
        <dbReference type="ARBA" id="ARBA00022989"/>
    </source>
</evidence>
<evidence type="ECO:0000313" key="23">
    <source>
        <dbReference type="EMBL" id="QKS69362.1"/>
    </source>
</evidence>
<dbReference type="EMBL" id="KX764644">
    <property type="protein sequence ID" value="AOO78831.1"/>
    <property type="molecule type" value="Genomic_DNA"/>
</dbReference>
<dbReference type="GO" id="GO:0019031">
    <property type="term" value="C:viral envelope"/>
    <property type="evidence" value="ECO:0007669"/>
    <property type="project" value="UniProtKB-KW"/>
</dbReference>
<dbReference type="EMBL" id="MN636841">
    <property type="protein sequence ID" value="QKS69048.1"/>
    <property type="molecule type" value="Genomic_DNA"/>
</dbReference>
<dbReference type="Proteomes" id="UP000319782">
    <property type="component" value="Segment"/>
</dbReference>
<evidence type="ECO:0000313" key="12">
    <source>
        <dbReference type="EMBL" id="AAN02837.1"/>
    </source>
</evidence>
<dbReference type="Proteomes" id="UP000509698">
    <property type="component" value="Segment"/>
</dbReference>
<evidence type="ECO:0000256" key="10">
    <source>
        <dbReference type="ARBA" id="ARBA00023157"/>
    </source>
</evidence>
<keyword evidence="9" id="KW-0472">Membrane</keyword>
<protein>
    <submittedName>
        <fullName evidence="17">LS112</fullName>
    </submittedName>
</protein>
<evidence type="ECO:0000313" key="25">
    <source>
        <dbReference type="Proteomes" id="UP000156762"/>
    </source>
</evidence>
<evidence type="ECO:0000256" key="5">
    <source>
        <dbReference type="ARBA" id="ARBA00022844"/>
    </source>
</evidence>
<dbReference type="Proteomes" id="UP000593826">
    <property type="component" value="Segment"/>
</dbReference>
<dbReference type="GO" id="GO:0046718">
    <property type="term" value="P:symbiont entry into host cell"/>
    <property type="evidence" value="ECO:0007669"/>
    <property type="project" value="UniProtKB-KW"/>
</dbReference>
<dbReference type="Proteomes" id="UP000509476">
    <property type="component" value="Segment"/>
</dbReference>
<evidence type="ECO:0000256" key="4">
    <source>
        <dbReference type="ARBA" id="ARBA00022692"/>
    </source>
</evidence>
<keyword evidence="7" id="KW-0735">Signal-anchor</keyword>
<dbReference type="Proteomes" id="UP000318888">
    <property type="component" value="Segment"/>
</dbReference>
<evidence type="ECO:0000313" key="22">
    <source>
        <dbReference type="EMBL" id="QKS69205.1"/>
    </source>
</evidence>
<comment type="subcellular location">
    <subcellularLocation>
        <location evidence="1">Virion membrane</location>
        <topology evidence="1">Single-pass type III membrane protein</topology>
    </subcellularLocation>
</comment>
<gene>
    <name evidence="24" type="primary">110</name>
    <name evidence="12" type="ORF">LW113</name>
</gene>
<dbReference type="Proteomes" id="UP000509250">
    <property type="component" value="Segment"/>
</dbReference>
<accession>A0A1C9HIF5</accession>
<evidence type="ECO:0000313" key="24">
    <source>
        <dbReference type="EMBL" id="QOQ86233.1"/>
    </source>
</evidence>
<evidence type="ECO:0000313" key="15">
    <source>
        <dbReference type="EMBL" id="AOO78989.1"/>
    </source>
</evidence>
<dbReference type="Pfam" id="PF05323">
    <property type="entry name" value="Pox_A21"/>
    <property type="match status" value="1"/>
</dbReference>
<keyword evidence="3" id="KW-1162">Viral penetration into host cytoplasm</keyword>
<dbReference type="EMBL" id="MN636843">
    <property type="protein sequence ID" value="QKS69362.1"/>
    <property type="molecule type" value="Genomic_DNA"/>
</dbReference>
<evidence type="ECO:0000256" key="2">
    <source>
        <dbReference type="ARBA" id="ARBA00022506"/>
    </source>
</evidence>
<reference evidence="15" key="2">
    <citation type="submission" date="2016-08" db="EMBL/GenBank/DDBJ databases">
        <title>Complete Genome Sequences of the Neethling-like Lumpy Skin Disease Virus Strains from Three Commercial Live Attenuated Vaccines.</title>
        <authorList>
            <person name="Mathijs E."/>
            <person name="Vandenbussche F."/>
            <person name="Haegeman A."/>
            <person name="King A."/>
            <person name="Van Borm S."/>
            <person name="De Clercq K."/>
        </authorList>
    </citation>
    <scope>NUCLEOTIDE SEQUENCE</scope>
    <source>
        <strain evidence="14">Neethling-Herbivac vaccine</strain>
        <strain evidence="15">Neethling-LSD vaccine-OBP</strain>
        <strain evidence="13">SIS-Lumpyvax vaccine</strain>
    </source>
</reference>
<keyword evidence="10" id="KW-1015">Disulfide bond</keyword>
<proteinExistence type="predicted"/>
<reference evidence="24" key="7">
    <citation type="submission" date="2020-09" db="EMBL/GenBank/DDBJ databases">
        <authorList>
            <person name="Amirgazin A."/>
            <person name="Ragatova A."/>
        </authorList>
    </citation>
    <scope>NUCLEOTIDE SEQUENCE [LARGE SCALE GENOMIC DNA]</scope>
    <source>
        <strain evidence="24">KZ-Kostanay-2018</strain>
    </source>
</reference>
<dbReference type="EMBL" id="MG972412">
    <property type="protein sequence ID" value="AVR51549.1"/>
    <property type="molecule type" value="Genomic_DNA"/>
</dbReference>
<dbReference type="EMBL" id="MN636842">
    <property type="protein sequence ID" value="QKS69205.1"/>
    <property type="molecule type" value="Genomic_DNA"/>
</dbReference>
<evidence type="ECO:0000313" key="28">
    <source>
        <dbReference type="Proteomes" id="UP000509160"/>
    </source>
</evidence>
<evidence type="ECO:0000313" key="16">
    <source>
        <dbReference type="EMBL" id="AVR51549.1"/>
    </source>
</evidence>
<keyword evidence="5" id="KW-0946">Virion</keyword>
<dbReference type="EMBL" id="AF409138">
    <property type="protein sequence ID" value="AAN02837.1"/>
    <property type="molecule type" value="Genomic_DNA"/>
</dbReference>
<evidence type="ECO:0000256" key="1">
    <source>
        <dbReference type="ARBA" id="ARBA00004462"/>
    </source>
</evidence>
<evidence type="ECO:0000256" key="3">
    <source>
        <dbReference type="ARBA" id="ARBA00022595"/>
    </source>
</evidence>
<dbReference type="InterPro" id="IPR007987">
    <property type="entry name" value="Poxvirus_A21"/>
</dbReference>
<organism evidence="15">
    <name type="scientific">Lumpy skin disease virus</name>
    <name type="common">LSDV</name>
    <dbReference type="NCBI Taxonomy" id="59509"/>
    <lineage>
        <taxon>Viruses</taxon>
        <taxon>Varidnaviria</taxon>
        <taxon>Bamfordvirae</taxon>
        <taxon>Nucleocytoviricota</taxon>
        <taxon>Pokkesviricetes</taxon>
        <taxon>Chitovirales</taxon>
        <taxon>Poxviridae</taxon>
        <taxon>Chordopoxvirinae</taxon>
        <taxon>Capripoxvirus</taxon>
        <taxon>Capripoxvirus lumpyskinpox</taxon>
    </lineage>
</organism>
<evidence type="ECO:0000256" key="11">
    <source>
        <dbReference type="ARBA" id="ARBA00023296"/>
    </source>
</evidence>
<dbReference type="Proteomes" id="UP000315615">
    <property type="component" value="Segment"/>
</dbReference>
<dbReference type="GO" id="GO:0055036">
    <property type="term" value="C:virion membrane"/>
    <property type="evidence" value="ECO:0007669"/>
    <property type="project" value="UniProtKB-SubCell"/>
</dbReference>
<evidence type="ECO:0000256" key="9">
    <source>
        <dbReference type="ARBA" id="ARBA00023136"/>
    </source>
</evidence>
<dbReference type="Proteomes" id="UP000156762">
    <property type="component" value="Segment"/>
</dbReference>